<evidence type="ECO:0000256" key="3">
    <source>
        <dbReference type="ARBA" id="ARBA00005988"/>
    </source>
</evidence>
<accession>A0A7R9BY36</accession>
<dbReference type="AlphaFoldDB" id="A0A7R9BY36"/>
<feature type="compositionally biased region" description="Basic and acidic residues" evidence="15">
    <location>
        <begin position="474"/>
        <end position="493"/>
    </location>
</feature>
<dbReference type="Gene3D" id="3.30.70.340">
    <property type="entry name" value="Metallocarboxypeptidase-like"/>
    <property type="match status" value="1"/>
</dbReference>
<dbReference type="GO" id="GO:0008270">
    <property type="term" value="F:zinc ion binding"/>
    <property type="evidence" value="ECO:0007669"/>
    <property type="project" value="InterPro"/>
</dbReference>
<sequence>MRSMAVNLVQIFILLSFSNLVLLGMVETGQRNYTGYHVIRTFPLDTAESEQLLSDLDKWANGSKAAYSVWGSPNEDQLDLAVHPDKVKDVIDLLTAKHIPSIILISDVKRILKRSMVSSCLDSAEYEYNRGYDLTDPLKMNWCTYHRLYEIQDFMDEAAANNPKKVTLEKIGNSSEGRNIELLRINTANASNAIWIEAGMHGREWIAPAVVTYFIKTLIDDYSKHKQIVDAFQWYILPVMNPDGYEYSHVEDRMWTKTRSDHVSTLGCRGVDPDKNFNFQWMVGGSQDKCSDNYSGPAPETEPEVRAVRDKIMQAAQRNRFIGFFSFHSYAQVWAAPWGWTRAPPRTYPILMRVARAARNAIQKVYGTQYELGTIAGKLGIVSGSSTGWAFGAAKIPFVYRIELRDEGNYGYALPPEQILPTAVETFAGLKAAVEEILKILNEKKSVMLTLQRARKHDVTANSRKMVNARSIARKGDKNEVKPEEDAMGDRKGGKQTHFGRKNDGQHRRVRKVVSKKNSKESSNRSILEKLVSRWDFWGNYPPCCQETT</sequence>
<feature type="domain" description="Peptidase M14" evidence="17">
    <location>
        <begin position="144"/>
        <end position="437"/>
    </location>
</feature>
<dbReference type="Gene3D" id="3.40.630.10">
    <property type="entry name" value="Zn peptidases"/>
    <property type="match status" value="1"/>
</dbReference>
<dbReference type="InterPro" id="IPR036990">
    <property type="entry name" value="M14A-like_propep"/>
</dbReference>
<feature type="compositionally biased region" description="Basic residues" evidence="15">
    <location>
        <begin position="508"/>
        <end position="517"/>
    </location>
</feature>
<evidence type="ECO:0000256" key="7">
    <source>
        <dbReference type="ARBA" id="ARBA00022723"/>
    </source>
</evidence>
<keyword evidence="8 16" id="KW-0732">Signal</keyword>
<dbReference type="InterPro" id="IPR000834">
    <property type="entry name" value="Peptidase_M14"/>
</dbReference>
<evidence type="ECO:0000256" key="11">
    <source>
        <dbReference type="ARBA" id="ARBA00023049"/>
    </source>
</evidence>
<evidence type="ECO:0000256" key="5">
    <source>
        <dbReference type="ARBA" id="ARBA00022645"/>
    </source>
</evidence>
<evidence type="ECO:0000256" key="10">
    <source>
        <dbReference type="ARBA" id="ARBA00022833"/>
    </source>
</evidence>
<keyword evidence="19" id="KW-1185">Reference proteome</keyword>
<dbReference type="CDD" id="cd03860">
    <property type="entry name" value="M14_CP_A-B_like"/>
    <property type="match status" value="1"/>
</dbReference>
<evidence type="ECO:0000256" key="13">
    <source>
        <dbReference type="ARBA" id="ARBA00057299"/>
    </source>
</evidence>
<dbReference type="FunFam" id="3.40.630.10:FF:000040">
    <property type="entry name" value="zinc carboxypeptidase"/>
    <property type="match status" value="1"/>
</dbReference>
<protein>
    <recommendedName>
        <fullName evidence="17">Peptidase M14 domain-containing protein</fullName>
    </recommendedName>
</protein>
<dbReference type="PRINTS" id="PR00765">
    <property type="entry name" value="CRBOXYPTASEA"/>
</dbReference>
<dbReference type="GO" id="GO:0004181">
    <property type="term" value="F:metallocarboxypeptidase activity"/>
    <property type="evidence" value="ECO:0007669"/>
    <property type="project" value="InterPro"/>
</dbReference>
<evidence type="ECO:0000256" key="9">
    <source>
        <dbReference type="ARBA" id="ARBA00022801"/>
    </source>
</evidence>
<feature type="region of interest" description="Disordered" evidence="15">
    <location>
        <begin position="472"/>
        <end position="525"/>
    </location>
</feature>
<name>A0A7R9BY36_9CRUS</name>
<feature type="chain" id="PRO_5036210423" description="Peptidase M14 domain-containing protein" evidence="16">
    <location>
        <begin position="24"/>
        <end position="549"/>
    </location>
</feature>
<reference evidence="18" key="1">
    <citation type="submission" date="2020-11" db="EMBL/GenBank/DDBJ databases">
        <authorList>
            <person name="Tran Van P."/>
        </authorList>
    </citation>
    <scope>NUCLEOTIDE SEQUENCE</scope>
</reference>
<keyword evidence="5" id="KW-0121">Carboxypeptidase</keyword>
<keyword evidence="9" id="KW-0378">Hydrolase</keyword>
<keyword evidence="4" id="KW-0964">Secreted</keyword>
<evidence type="ECO:0000256" key="14">
    <source>
        <dbReference type="PROSITE-ProRule" id="PRU01379"/>
    </source>
</evidence>
<organism evidence="18">
    <name type="scientific">Notodromas monacha</name>
    <dbReference type="NCBI Taxonomy" id="399045"/>
    <lineage>
        <taxon>Eukaryota</taxon>
        <taxon>Metazoa</taxon>
        <taxon>Ecdysozoa</taxon>
        <taxon>Arthropoda</taxon>
        <taxon>Crustacea</taxon>
        <taxon>Oligostraca</taxon>
        <taxon>Ostracoda</taxon>
        <taxon>Podocopa</taxon>
        <taxon>Podocopida</taxon>
        <taxon>Cypridocopina</taxon>
        <taxon>Cypridoidea</taxon>
        <taxon>Cyprididae</taxon>
        <taxon>Notodromas</taxon>
    </lineage>
</organism>
<dbReference type="PANTHER" id="PTHR11705:SF91">
    <property type="entry name" value="FI01817P-RELATED"/>
    <property type="match status" value="1"/>
</dbReference>
<evidence type="ECO:0000256" key="16">
    <source>
        <dbReference type="SAM" id="SignalP"/>
    </source>
</evidence>
<gene>
    <name evidence="18" type="ORF">NMOB1V02_LOCUS10225</name>
</gene>
<dbReference type="EMBL" id="CAJPEX010004028">
    <property type="protein sequence ID" value="CAG0922755.1"/>
    <property type="molecule type" value="Genomic_DNA"/>
</dbReference>
<evidence type="ECO:0000256" key="15">
    <source>
        <dbReference type="SAM" id="MobiDB-lite"/>
    </source>
</evidence>
<evidence type="ECO:0000256" key="4">
    <source>
        <dbReference type="ARBA" id="ARBA00022525"/>
    </source>
</evidence>
<dbReference type="SUPFAM" id="SSF54897">
    <property type="entry name" value="Protease propeptides/inhibitors"/>
    <property type="match status" value="1"/>
</dbReference>
<evidence type="ECO:0000256" key="6">
    <source>
        <dbReference type="ARBA" id="ARBA00022670"/>
    </source>
</evidence>
<keyword evidence="7" id="KW-0479">Metal-binding</keyword>
<dbReference type="Pfam" id="PF00246">
    <property type="entry name" value="Peptidase_M14"/>
    <property type="match status" value="1"/>
</dbReference>
<dbReference type="SMART" id="SM00631">
    <property type="entry name" value="Zn_pept"/>
    <property type="match status" value="1"/>
</dbReference>
<evidence type="ECO:0000259" key="17">
    <source>
        <dbReference type="PROSITE" id="PS52035"/>
    </source>
</evidence>
<evidence type="ECO:0000313" key="18">
    <source>
        <dbReference type="EMBL" id="CAD7282603.1"/>
    </source>
</evidence>
<dbReference type="SUPFAM" id="SSF53187">
    <property type="entry name" value="Zn-dependent exopeptidases"/>
    <property type="match status" value="1"/>
</dbReference>
<feature type="active site" description="Proton donor/acceptor" evidence="14">
    <location>
        <position position="403"/>
    </location>
</feature>
<evidence type="ECO:0000256" key="2">
    <source>
        <dbReference type="ARBA" id="ARBA00004613"/>
    </source>
</evidence>
<comment type="similarity">
    <text evidence="3 14">Belongs to the peptidase M14 family.</text>
</comment>
<dbReference type="OrthoDB" id="3626597at2759"/>
<evidence type="ECO:0000256" key="1">
    <source>
        <dbReference type="ARBA" id="ARBA00001947"/>
    </source>
</evidence>
<comment type="function">
    <text evidence="13">Involved in the digestion of the blood meal.</text>
</comment>
<keyword evidence="6" id="KW-0645">Protease</keyword>
<dbReference type="Pfam" id="PF02244">
    <property type="entry name" value="Propep_M14"/>
    <property type="match status" value="1"/>
</dbReference>
<comment type="cofactor">
    <cofactor evidence="1">
        <name>Zn(2+)</name>
        <dbReference type="ChEBI" id="CHEBI:29105"/>
    </cofactor>
</comment>
<keyword evidence="10" id="KW-0862">Zinc</keyword>
<dbReference type="PROSITE" id="PS52035">
    <property type="entry name" value="PEPTIDASE_M14"/>
    <property type="match status" value="1"/>
</dbReference>
<evidence type="ECO:0000256" key="12">
    <source>
        <dbReference type="ARBA" id="ARBA00023157"/>
    </source>
</evidence>
<dbReference type="Proteomes" id="UP000678499">
    <property type="component" value="Unassembled WGS sequence"/>
</dbReference>
<dbReference type="GO" id="GO:0005615">
    <property type="term" value="C:extracellular space"/>
    <property type="evidence" value="ECO:0007669"/>
    <property type="project" value="TreeGrafter"/>
</dbReference>
<keyword evidence="11" id="KW-0482">Metalloprotease</keyword>
<dbReference type="InterPro" id="IPR003146">
    <property type="entry name" value="M14A_act_pep"/>
</dbReference>
<feature type="signal peptide" evidence="16">
    <location>
        <begin position="1"/>
        <end position="23"/>
    </location>
</feature>
<dbReference type="PANTHER" id="PTHR11705">
    <property type="entry name" value="PROTEASE FAMILY M14 CARBOXYPEPTIDASE A,B"/>
    <property type="match status" value="1"/>
</dbReference>
<dbReference type="EMBL" id="OA886065">
    <property type="protein sequence ID" value="CAD7282603.1"/>
    <property type="molecule type" value="Genomic_DNA"/>
</dbReference>
<comment type="subcellular location">
    <subcellularLocation>
        <location evidence="2">Secreted</location>
    </subcellularLocation>
</comment>
<keyword evidence="12" id="KW-1015">Disulfide bond</keyword>
<proteinExistence type="inferred from homology"/>
<evidence type="ECO:0000256" key="8">
    <source>
        <dbReference type="ARBA" id="ARBA00022729"/>
    </source>
</evidence>
<dbReference type="GO" id="GO:0006508">
    <property type="term" value="P:proteolysis"/>
    <property type="evidence" value="ECO:0007669"/>
    <property type="project" value="UniProtKB-KW"/>
</dbReference>
<evidence type="ECO:0000313" key="19">
    <source>
        <dbReference type="Proteomes" id="UP000678499"/>
    </source>
</evidence>